<name>A0A6A5VN25_9PLEO</name>
<reference evidence="1" key="1">
    <citation type="journal article" date="2020" name="Stud. Mycol.">
        <title>101 Dothideomycetes genomes: a test case for predicting lifestyles and emergence of pathogens.</title>
        <authorList>
            <person name="Haridas S."/>
            <person name="Albert R."/>
            <person name="Binder M."/>
            <person name="Bloem J."/>
            <person name="Labutti K."/>
            <person name="Salamov A."/>
            <person name="Andreopoulos B."/>
            <person name="Baker S."/>
            <person name="Barry K."/>
            <person name="Bills G."/>
            <person name="Bluhm B."/>
            <person name="Cannon C."/>
            <person name="Castanera R."/>
            <person name="Culley D."/>
            <person name="Daum C."/>
            <person name="Ezra D."/>
            <person name="Gonzalez J."/>
            <person name="Henrissat B."/>
            <person name="Kuo A."/>
            <person name="Liang C."/>
            <person name="Lipzen A."/>
            <person name="Lutzoni F."/>
            <person name="Magnuson J."/>
            <person name="Mondo S."/>
            <person name="Nolan M."/>
            <person name="Ohm R."/>
            <person name="Pangilinan J."/>
            <person name="Park H.-J."/>
            <person name="Ramirez L."/>
            <person name="Alfaro M."/>
            <person name="Sun H."/>
            <person name="Tritt A."/>
            <person name="Yoshinaga Y."/>
            <person name="Zwiers L.-H."/>
            <person name="Turgeon B."/>
            <person name="Goodwin S."/>
            <person name="Spatafora J."/>
            <person name="Crous P."/>
            <person name="Grigoriev I."/>
        </authorList>
    </citation>
    <scope>NUCLEOTIDE SEQUENCE</scope>
    <source>
        <strain evidence="1">CBS 107.79</strain>
    </source>
</reference>
<gene>
    <name evidence="1" type="ORF">BU23DRAFT_564373</name>
</gene>
<protein>
    <submittedName>
        <fullName evidence="1">Uncharacterized protein</fullName>
    </submittedName>
</protein>
<dbReference type="Proteomes" id="UP000800036">
    <property type="component" value="Unassembled WGS sequence"/>
</dbReference>
<dbReference type="AlphaFoldDB" id="A0A6A5VN25"/>
<keyword evidence="2" id="KW-1185">Reference proteome</keyword>
<sequence length="305" mass="33592">MNLWVQYQAFVFGYYYQLFKPLLSTEGISEDTFFRGVWGYGSTTALTELTNLAHTFRRELQVSRSHLLHVLLMMYGGRTQRYLPKTSHTGLLGLLGTVSIIAMPLYKVTDIPEEIAKFALVDLPIIDLASDINGELYAGKGSDIEFDPPPVAPADITPSGPRGKWSVHAKMGVLFGESNTGVVMTARCNGRLVGYFSPLAADFILLSESYQKRRHIDEPGYTDTAKVTRFEIRDEHWKRGRPLRGMPVENATNAIGVVHSKGNAVLRYVAAGIYASAYEEVAIATDDISSAIGRVDRQGGGIIVA</sequence>
<organism evidence="1 2">
    <name type="scientific">Bimuria novae-zelandiae CBS 107.79</name>
    <dbReference type="NCBI Taxonomy" id="1447943"/>
    <lineage>
        <taxon>Eukaryota</taxon>
        <taxon>Fungi</taxon>
        <taxon>Dikarya</taxon>
        <taxon>Ascomycota</taxon>
        <taxon>Pezizomycotina</taxon>
        <taxon>Dothideomycetes</taxon>
        <taxon>Pleosporomycetidae</taxon>
        <taxon>Pleosporales</taxon>
        <taxon>Massarineae</taxon>
        <taxon>Didymosphaeriaceae</taxon>
        <taxon>Bimuria</taxon>
    </lineage>
</organism>
<accession>A0A6A5VN25</accession>
<dbReference type="OrthoDB" id="5232280at2759"/>
<proteinExistence type="predicted"/>
<evidence type="ECO:0000313" key="1">
    <source>
        <dbReference type="EMBL" id="KAF1978098.1"/>
    </source>
</evidence>
<dbReference type="EMBL" id="ML976661">
    <property type="protein sequence ID" value="KAF1978098.1"/>
    <property type="molecule type" value="Genomic_DNA"/>
</dbReference>
<evidence type="ECO:0000313" key="2">
    <source>
        <dbReference type="Proteomes" id="UP000800036"/>
    </source>
</evidence>